<feature type="transmembrane region" description="Helical" evidence="5">
    <location>
        <begin position="404"/>
        <end position="422"/>
    </location>
</feature>
<dbReference type="RefSeq" id="WP_281802456.1">
    <property type="nucleotide sequence ID" value="NZ_BSEC01000001.1"/>
</dbReference>
<feature type="transmembrane region" description="Helical" evidence="5">
    <location>
        <begin position="240"/>
        <end position="262"/>
    </location>
</feature>
<dbReference type="PANTHER" id="PTHR43424:SF1">
    <property type="entry name" value="LOCUS PUTATIVE PROTEIN 1-RELATED"/>
    <property type="match status" value="1"/>
</dbReference>
<protein>
    <submittedName>
        <fullName evidence="6">Membrane protein</fullName>
    </submittedName>
</protein>
<evidence type="ECO:0000256" key="1">
    <source>
        <dbReference type="ARBA" id="ARBA00004141"/>
    </source>
</evidence>
<comment type="caution">
    <text evidence="6">The sequence shown here is derived from an EMBL/GenBank/DDBJ whole genome shotgun (WGS) entry which is preliminary data.</text>
</comment>
<feature type="transmembrane region" description="Helical" evidence="5">
    <location>
        <begin position="348"/>
        <end position="368"/>
    </location>
</feature>
<keyword evidence="4 5" id="KW-0472">Membrane</keyword>
<dbReference type="PANTHER" id="PTHR43424">
    <property type="entry name" value="LOCUS PUTATIVE PROTEIN 1-RELATED"/>
    <property type="match status" value="1"/>
</dbReference>
<feature type="transmembrane region" description="Helical" evidence="5">
    <location>
        <begin position="190"/>
        <end position="209"/>
    </location>
</feature>
<dbReference type="Proteomes" id="UP001144323">
    <property type="component" value="Unassembled WGS sequence"/>
</dbReference>
<name>A0A9W6GTV5_9HYPH</name>
<feature type="transmembrane region" description="Helical" evidence="5">
    <location>
        <begin position="375"/>
        <end position="398"/>
    </location>
</feature>
<keyword evidence="3 5" id="KW-1133">Transmembrane helix</keyword>
<dbReference type="InterPro" id="IPR052556">
    <property type="entry name" value="PolySynth_Transporter"/>
</dbReference>
<accession>A0A9W6GTV5</accession>
<dbReference type="GO" id="GO:0016020">
    <property type="term" value="C:membrane"/>
    <property type="evidence" value="ECO:0007669"/>
    <property type="project" value="UniProtKB-SubCell"/>
</dbReference>
<sequence length="454" mass="49058">MMRERLLTLVDKLKSRPTAIGAIVAMAIKAGGALLTLAVFTLAARAMSTDQFGHLAVWFNAIGFLAVAAVIGQDTLIARSYGEYAGSGDYPQAWGAYRFGWVITLLAGAGSAIALLLFVPLFFSCVTHTTLLAAAFFLLTQTLLHYSSHSTRVIVGFVVSEATRELIWRILLLVVVIWAVLHQGLTTAEFFTAAGVGQILSLVVALFFVRRVYRAQPVAALSYDNWRNWLSRSRPMWQSAVLEAASMYFDVMLIGYVASPAAAGDYFAAARLANVFLMVMTGLNTYTVSRSATLYFSGQVDKLQDILRSLMLVSTTMLAPLLLLIYMFGGDLLTIFGARFASNYSTLVILSTACFVMSTCGSASVILLTTGQERLYSRIISVATVLRIALTSLLAWRFGATGAAVGWALVNAPLFMLLAVVCRRTIGVDPSVLNLLAPFSEKLRSRGLAGTNAG</sequence>
<evidence type="ECO:0000256" key="4">
    <source>
        <dbReference type="ARBA" id="ARBA00023136"/>
    </source>
</evidence>
<dbReference type="EMBL" id="BSEC01000001">
    <property type="protein sequence ID" value="GLI92936.1"/>
    <property type="molecule type" value="Genomic_DNA"/>
</dbReference>
<feature type="transmembrane region" description="Helical" evidence="5">
    <location>
        <begin position="20"/>
        <end position="43"/>
    </location>
</feature>
<reference evidence="6" key="1">
    <citation type="journal article" date="2023" name="Int. J. Syst. Evol. Microbiol.">
        <title>Methylocystis iwaonis sp. nov., a type II methane-oxidizing bacterium from surface soil of a rice paddy field in Japan, and emended description of the genus Methylocystis (ex Whittenbury et al. 1970) Bowman et al. 1993.</title>
        <authorList>
            <person name="Kaise H."/>
            <person name="Sawadogo J.B."/>
            <person name="Alam M.S."/>
            <person name="Ueno C."/>
            <person name="Dianou D."/>
            <person name="Shinjo R."/>
            <person name="Asakawa S."/>
        </authorList>
    </citation>
    <scope>NUCLEOTIDE SEQUENCE</scope>
    <source>
        <strain evidence="6">LMG27198</strain>
    </source>
</reference>
<dbReference type="InterPro" id="IPR002797">
    <property type="entry name" value="Polysacc_synth"/>
</dbReference>
<evidence type="ECO:0000313" key="6">
    <source>
        <dbReference type="EMBL" id="GLI92936.1"/>
    </source>
</evidence>
<dbReference type="Pfam" id="PF01943">
    <property type="entry name" value="Polysacc_synt"/>
    <property type="match status" value="1"/>
</dbReference>
<dbReference type="AlphaFoldDB" id="A0A9W6GTV5"/>
<feature type="transmembrane region" description="Helical" evidence="5">
    <location>
        <begin position="129"/>
        <end position="146"/>
    </location>
</feature>
<feature type="transmembrane region" description="Helical" evidence="5">
    <location>
        <begin position="55"/>
        <end position="78"/>
    </location>
</feature>
<evidence type="ECO:0000256" key="5">
    <source>
        <dbReference type="SAM" id="Phobius"/>
    </source>
</evidence>
<feature type="transmembrane region" description="Helical" evidence="5">
    <location>
        <begin position="99"/>
        <end position="123"/>
    </location>
</feature>
<feature type="transmembrane region" description="Helical" evidence="5">
    <location>
        <begin position="166"/>
        <end position="184"/>
    </location>
</feature>
<organism evidence="6 7">
    <name type="scientific">Methylocystis echinoides</name>
    <dbReference type="NCBI Taxonomy" id="29468"/>
    <lineage>
        <taxon>Bacteria</taxon>
        <taxon>Pseudomonadati</taxon>
        <taxon>Pseudomonadota</taxon>
        <taxon>Alphaproteobacteria</taxon>
        <taxon>Hyphomicrobiales</taxon>
        <taxon>Methylocystaceae</taxon>
        <taxon>Methylocystis</taxon>
    </lineage>
</organism>
<evidence type="ECO:0000256" key="2">
    <source>
        <dbReference type="ARBA" id="ARBA00022692"/>
    </source>
</evidence>
<keyword evidence="7" id="KW-1185">Reference proteome</keyword>
<evidence type="ECO:0000256" key="3">
    <source>
        <dbReference type="ARBA" id="ARBA00022989"/>
    </source>
</evidence>
<feature type="transmembrane region" description="Helical" evidence="5">
    <location>
        <begin position="309"/>
        <end position="328"/>
    </location>
</feature>
<keyword evidence="2 5" id="KW-0812">Transmembrane</keyword>
<evidence type="ECO:0000313" key="7">
    <source>
        <dbReference type="Proteomes" id="UP001144323"/>
    </source>
</evidence>
<proteinExistence type="predicted"/>
<comment type="subcellular location">
    <subcellularLocation>
        <location evidence="1">Membrane</location>
        <topology evidence="1">Multi-pass membrane protein</topology>
    </subcellularLocation>
</comment>
<gene>
    <name evidence="6" type="ORF">LMG27198_19280</name>
</gene>
<feature type="transmembrane region" description="Helical" evidence="5">
    <location>
        <begin position="268"/>
        <end position="288"/>
    </location>
</feature>